<gene>
    <name evidence="2" type="ORF">V6N12_050515</name>
</gene>
<feature type="compositionally biased region" description="Basic and acidic residues" evidence="1">
    <location>
        <begin position="49"/>
        <end position="74"/>
    </location>
</feature>
<organism evidence="2 3">
    <name type="scientific">Hibiscus sabdariffa</name>
    <name type="common">roselle</name>
    <dbReference type="NCBI Taxonomy" id="183260"/>
    <lineage>
        <taxon>Eukaryota</taxon>
        <taxon>Viridiplantae</taxon>
        <taxon>Streptophyta</taxon>
        <taxon>Embryophyta</taxon>
        <taxon>Tracheophyta</taxon>
        <taxon>Spermatophyta</taxon>
        <taxon>Magnoliopsida</taxon>
        <taxon>eudicotyledons</taxon>
        <taxon>Gunneridae</taxon>
        <taxon>Pentapetalae</taxon>
        <taxon>rosids</taxon>
        <taxon>malvids</taxon>
        <taxon>Malvales</taxon>
        <taxon>Malvaceae</taxon>
        <taxon>Malvoideae</taxon>
        <taxon>Hibiscus</taxon>
    </lineage>
</organism>
<reference evidence="2 3" key="1">
    <citation type="journal article" date="2024" name="G3 (Bethesda)">
        <title>Genome assembly of Hibiscus sabdariffa L. provides insights into metabolisms of medicinal natural products.</title>
        <authorList>
            <person name="Kim T."/>
        </authorList>
    </citation>
    <scope>NUCLEOTIDE SEQUENCE [LARGE SCALE GENOMIC DNA]</scope>
    <source>
        <strain evidence="2">TK-2024</strain>
        <tissue evidence="2">Old leaves</tissue>
    </source>
</reference>
<feature type="region of interest" description="Disordered" evidence="1">
    <location>
        <begin position="12"/>
        <end position="77"/>
    </location>
</feature>
<evidence type="ECO:0000313" key="3">
    <source>
        <dbReference type="Proteomes" id="UP001472677"/>
    </source>
</evidence>
<keyword evidence="3" id="KW-1185">Reference proteome</keyword>
<sequence>MDMALNHRAFWFPQSENRNRSSGRSLASYQPKLRNGFPNKVCSGGENYGKNRIERTGTGEGGRHSHPARVREGGPEASMIAITFLS</sequence>
<accession>A0ABR2GDQ8</accession>
<dbReference type="Proteomes" id="UP001472677">
    <property type="component" value="Unassembled WGS sequence"/>
</dbReference>
<evidence type="ECO:0000256" key="1">
    <source>
        <dbReference type="SAM" id="MobiDB-lite"/>
    </source>
</evidence>
<name>A0ABR2GDQ8_9ROSI</name>
<protein>
    <submittedName>
        <fullName evidence="2">Uncharacterized protein</fullName>
    </submittedName>
</protein>
<dbReference type="EMBL" id="JBBPBM010000001">
    <property type="protein sequence ID" value="KAK8600662.1"/>
    <property type="molecule type" value="Genomic_DNA"/>
</dbReference>
<feature type="compositionally biased region" description="Polar residues" evidence="1">
    <location>
        <begin position="14"/>
        <end position="28"/>
    </location>
</feature>
<proteinExistence type="predicted"/>
<comment type="caution">
    <text evidence="2">The sequence shown here is derived from an EMBL/GenBank/DDBJ whole genome shotgun (WGS) entry which is preliminary data.</text>
</comment>
<evidence type="ECO:0000313" key="2">
    <source>
        <dbReference type="EMBL" id="KAK8600662.1"/>
    </source>
</evidence>